<dbReference type="InterPro" id="IPR038581">
    <property type="entry name" value="ODC_AZ_sf"/>
</dbReference>
<dbReference type="InterPro" id="IPR002993">
    <property type="entry name" value="ODC_AZ"/>
</dbReference>
<comment type="subunit">
    <text evidence="3">Interacts with ODC and thereby sterically blocks ODC homodimerization.</text>
</comment>
<comment type="function">
    <text evidence="1">Ornithine decarboxylase (ODC) antizyme protein that negatively regulates ODC activity and intracellular polyamine biosynthesis in response to increased intracellular polyamine levels. Binds to ODC monomers, inhibiting the assembly of the functional ODC homodimer, and targets the monomers for ubiquitin-independent proteolytic destruction by the 26S proteasome.</text>
</comment>
<feature type="region of interest" description="Disordered" evidence="5">
    <location>
        <begin position="114"/>
        <end position="187"/>
    </location>
</feature>
<evidence type="ECO:0000256" key="1">
    <source>
        <dbReference type="ARBA" id="ARBA00002307"/>
    </source>
</evidence>
<dbReference type="OrthoDB" id="5959761at2759"/>
<evidence type="ECO:0000313" key="7">
    <source>
        <dbReference type="Proteomes" id="UP000095149"/>
    </source>
</evidence>
<dbReference type="SUPFAM" id="SSF55729">
    <property type="entry name" value="Acyl-CoA N-acyltransferases (Nat)"/>
    <property type="match status" value="1"/>
</dbReference>
<evidence type="ECO:0000256" key="3">
    <source>
        <dbReference type="ARBA" id="ARBA00011486"/>
    </source>
</evidence>
<evidence type="ECO:0000256" key="2">
    <source>
        <dbReference type="ARBA" id="ARBA00008796"/>
    </source>
</evidence>
<dbReference type="Pfam" id="PF02100">
    <property type="entry name" value="ODC_AZ"/>
    <property type="match status" value="1"/>
</dbReference>
<feature type="compositionally biased region" description="Low complexity" evidence="5">
    <location>
        <begin position="158"/>
        <end position="169"/>
    </location>
</feature>
<dbReference type="AlphaFoldDB" id="A0A1E3JXJ9"/>
<accession>A0A1E3JXJ9</accession>
<dbReference type="InterPro" id="IPR016181">
    <property type="entry name" value="Acyl_CoA_acyltransferase"/>
</dbReference>
<keyword evidence="4" id="KW-0688">Ribosomal frameshifting</keyword>
<evidence type="ECO:0000313" key="6">
    <source>
        <dbReference type="EMBL" id="ODO05551.1"/>
    </source>
</evidence>
<protein>
    <submittedName>
        <fullName evidence="6">Uncharacterized protein</fullName>
    </submittedName>
</protein>
<reference evidence="6 7" key="1">
    <citation type="submission" date="2016-06" db="EMBL/GenBank/DDBJ databases">
        <title>Evolution of pathogenesis and genome organization in the Tremellales.</title>
        <authorList>
            <person name="Cuomo C."/>
            <person name="Litvintseva A."/>
            <person name="Heitman J."/>
            <person name="Chen Y."/>
            <person name="Sun S."/>
            <person name="Springer D."/>
            <person name="Dromer F."/>
            <person name="Young S."/>
            <person name="Zeng Q."/>
            <person name="Chapman S."/>
            <person name="Gujja S."/>
            <person name="Saif S."/>
            <person name="Birren B."/>
        </authorList>
    </citation>
    <scope>NUCLEOTIDE SEQUENCE [LARGE SCALE GENOMIC DNA]</scope>
    <source>
        <strain evidence="6 7">CBS 6273</strain>
    </source>
</reference>
<sequence>MSHPTPNMLINRNLRPAGASGNVGAGASITSSLLFSPNYHHDSDNAYFPPLAIARAGGKGGQIFVYSEDGTTTSGYSSFAGGGRRWDDAIAGESTENTRESPSSYLHQHFSQFADTTTSQSYRPPSNMPTSNNLITPPSSFTQSVDIPGARGQPSARPMSLPLTPLSSSAAQVGQESPEHSGSTPDLGKFDNSIITLITSIFPLHAPTVSLLSHTLEILTPPVHKLQGFIVDYPSPYTSGRTVFIHMPPGHGTVNQRPESLSPNFSQVLRPHDPLFSTSPTSASHLAPSAYAFDIRESLTALLDLAAEALEGNHLVLILERNEAEQEALGEMLHSLMYVGGQVVKPGGLEGGWEWDATKWVLVGLEL</sequence>
<dbReference type="EMBL" id="MEKH01000007">
    <property type="protein sequence ID" value="ODO05551.1"/>
    <property type="molecule type" value="Genomic_DNA"/>
</dbReference>
<proteinExistence type="inferred from homology"/>
<feature type="compositionally biased region" description="Polar residues" evidence="5">
    <location>
        <begin position="170"/>
        <end position="184"/>
    </location>
</feature>
<evidence type="ECO:0000256" key="4">
    <source>
        <dbReference type="ARBA" id="ARBA00022758"/>
    </source>
</evidence>
<evidence type="ECO:0000256" key="5">
    <source>
        <dbReference type="SAM" id="MobiDB-lite"/>
    </source>
</evidence>
<dbReference type="Proteomes" id="UP000095149">
    <property type="component" value="Unassembled WGS sequence"/>
</dbReference>
<feature type="compositionally biased region" description="Polar residues" evidence="5">
    <location>
        <begin position="114"/>
        <end position="145"/>
    </location>
</feature>
<name>A0A1E3JXJ9_9TREE</name>
<dbReference type="GO" id="GO:0008073">
    <property type="term" value="F:ornithine decarboxylase inhibitor activity"/>
    <property type="evidence" value="ECO:0007669"/>
    <property type="project" value="InterPro"/>
</dbReference>
<gene>
    <name evidence="6" type="ORF">I350_04603</name>
</gene>
<dbReference type="Gene3D" id="3.40.630.60">
    <property type="match status" value="1"/>
</dbReference>
<comment type="caution">
    <text evidence="6">The sequence shown here is derived from an EMBL/GenBank/DDBJ whole genome shotgun (WGS) entry which is preliminary data.</text>
</comment>
<dbReference type="GO" id="GO:0075523">
    <property type="term" value="P:viral translational frameshifting"/>
    <property type="evidence" value="ECO:0007669"/>
    <property type="project" value="UniProtKB-KW"/>
</dbReference>
<comment type="similarity">
    <text evidence="2">Belongs to the ODC antizyme family.</text>
</comment>
<organism evidence="6 7">
    <name type="scientific">Cryptococcus amylolentus CBS 6273</name>
    <dbReference type="NCBI Taxonomy" id="1296118"/>
    <lineage>
        <taxon>Eukaryota</taxon>
        <taxon>Fungi</taxon>
        <taxon>Dikarya</taxon>
        <taxon>Basidiomycota</taxon>
        <taxon>Agaricomycotina</taxon>
        <taxon>Tremellomycetes</taxon>
        <taxon>Tremellales</taxon>
        <taxon>Cryptococcaceae</taxon>
        <taxon>Cryptococcus</taxon>
    </lineage>
</organism>